<organism evidence="3 4">
    <name type="scientific">Amycolatopsis suaedae</name>
    <dbReference type="NCBI Taxonomy" id="2510978"/>
    <lineage>
        <taxon>Bacteria</taxon>
        <taxon>Bacillati</taxon>
        <taxon>Actinomycetota</taxon>
        <taxon>Actinomycetes</taxon>
        <taxon>Pseudonocardiales</taxon>
        <taxon>Pseudonocardiaceae</taxon>
        <taxon>Amycolatopsis</taxon>
    </lineage>
</organism>
<dbReference type="PROSITE" id="PS51257">
    <property type="entry name" value="PROKAR_LIPOPROTEIN"/>
    <property type="match status" value="1"/>
</dbReference>
<protein>
    <recommendedName>
        <fullName evidence="5">Small secreted protein</fullName>
    </recommendedName>
</protein>
<name>A0A4Q7J4L5_9PSEU</name>
<dbReference type="EMBL" id="SFCC01000011">
    <property type="protein sequence ID" value="RZQ61612.1"/>
    <property type="molecule type" value="Genomic_DNA"/>
</dbReference>
<keyword evidence="2" id="KW-0732">Signal</keyword>
<evidence type="ECO:0008006" key="5">
    <source>
        <dbReference type="Google" id="ProtNLM"/>
    </source>
</evidence>
<evidence type="ECO:0000256" key="2">
    <source>
        <dbReference type="SAM" id="SignalP"/>
    </source>
</evidence>
<evidence type="ECO:0000313" key="3">
    <source>
        <dbReference type="EMBL" id="RZQ61612.1"/>
    </source>
</evidence>
<dbReference type="AlphaFoldDB" id="A0A4Q7J4L5"/>
<reference evidence="3 4" key="1">
    <citation type="submission" date="2019-02" db="EMBL/GenBank/DDBJ databases">
        <title>Draft genome sequence of Amycolatopsis sp. 8-3EHSu isolated from roots of Suaeda maritima.</title>
        <authorList>
            <person name="Duangmal K."/>
            <person name="Chantavorakit T."/>
        </authorList>
    </citation>
    <scope>NUCLEOTIDE SEQUENCE [LARGE SCALE GENOMIC DNA]</scope>
    <source>
        <strain evidence="3 4">8-3EHSu</strain>
    </source>
</reference>
<evidence type="ECO:0000256" key="1">
    <source>
        <dbReference type="SAM" id="MobiDB-lite"/>
    </source>
</evidence>
<proteinExistence type="predicted"/>
<dbReference type="OrthoDB" id="3635711at2"/>
<accession>A0A4Q7J4L5</accession>
<gene>
    <name evidence="3" type="ORF">EWH70_21820</name>
</gene>
<feature type="compositionally biased region" description="Low complexity" evidence="1">
    <location>
        <begin position="27"/>
        <end position="50"/>
    </location>
</feature>
<evidence type="ECO:0000313" key="4">
    <source>
        <dbReference type="Proteomes" id="UP000292003"/>
    </source>
</evidence>
<feature type="region of interest" description="Disordered" evidence="1">
    <location>
        <begin position="24"/>
        <end position="54"/>
    </location>
</feature>
<feature type="chain" id="PRO_5039128761" description="Small secreted protein" evidence="2">
    <location>
        <begin position="20"/>
        <end position="199"/>
    </location>
</feature>
<dbReference type="RefSeq" id="WP_130477345.1">
    <property type="nucleotide sequence ID" value="NZ_SFCC01000011.1"/>
</dbReference>
<feature type="region of interest" description="Disordered" evidence="1">
    <location>
        <begin position="173"/>
        <end position="199"/>
    </location>
</feature>
<sequence>MKSRSALLTGIAVTGLLLGACGGGGDNNAAAPPASSSSAPASSEAGKPSGEAAEWTNKFCGALKPLQEASQLEPPKMEGNDPAAARRVVLETFQKLETGVGGLVDGLKELPPAPIQSGEAAKTAFLGIFEPLRNEAKTAQEKFEATKPGDLNALRTAAASLTSVGTKLTKAEDPLKNLPNAQELKEAGKGQPNCESFGN</sequence>
<keyword evidence="4" id="KW-1185">Reference proteome</keyword>
<feature type="signal peptide" evidence="2">
    <location>
        <begin position="1"/>
        <end position="19"/>
    </location>
</feature>
<dbReference type="Proteomes" id="UP000292003">
    <property type="component" value="Unassembled WGS sequence"/>
</dbReference>
<comment type="caution">
    <text evidence="3">The sequence shown here is derived from an EMBL/GenBank/DDBJ whole genome shotgun (WGS) entry which is preliminary data.</text>
</comment>